<accession>A0A937I5J1</accession>
<dbReference type="CDD" id="cd12174">
    <property type="entry name" value="PGDH_like_3"/>
    <property type="match status" value="1"/>
</dbReference>
<dbReference type="PROSITE" id="PS51671">
    <property type="entry name" value="ACT"/>
    <property type="match status" value="1"/>
</dbReference>
<evidence type="ECO:0000256" key="5">
    <source>
        <dbReference type="ARBA" id="ARBA00021582"/>
    </source>
</evidence>
<dbReference type="Gene3D" id="3.30.70.260">
    <property type="match status" value="1"/>
</dbReference>
<sequence length="396" mass="43631">MFTYKIFNNIANDGLKILEDNNFRIDEIDPDSLILRSQVLSDEDLNDSLKCIGRAGAGTNNIPVKDATEKGIVVFNTPGANANAVKELVVCGMLLASRGIIQGNIFSKTLHGQDSSELNKSMESQKKIFKGNELKGKTLGIIGLGAIGSLLAQTAEVMGMKIVGYDPYISIDAAWRLPKDVEKAETLEYLLNKSDYISVHVPLVEETKDLISKNTLKHFKKGAKLINLSRGGIVNNDDIINALDSKIVDRFVTDFPTPELIARSNDFHDVILLPHLGASTKEAEINCAVMAAEQISNFLRDGVIVNSVNFPSIKLGRKTEYRMVIINQNEPGMIGKITDEIGYKNINIADMTHKSRDSIGINLIDLEDEPSQELIENIRNIDHVISVRLCSNTHSN</sequence>
<dbReference type="EMBL" id="JADHQD010000019">
    <property type="protein sequence ID" value="MBL6818460.1"/>
    <property type="molecule type" value="Genomic_DNA"/>
</dbReference>
<keyword evidence="6 11" id="KW-0560">Oxidoreductase</keyword>
<name>A0A937I5J1_9GAMM</name>
<evidence type="ECO:0000256" key="3">
    <source>
        <dbReference type="ARBA" id="ARBA00013001"/>
    </source>
</evidence>
<gene>
    <name evidence="13" type="ORF">ISQ64_03550</name>
</gene>
<dbReference type="Gene3D" id="3.40.50.720">
    <property type="entry name" value="NAD(P)-binding Rossmann-like Domain"/>
    <property type="match status" value="2"/>
</dbReference>
<comment type="catalytic activity">
    <reaction evidence="9">
        <text>(R)-2-hydroxyglutarate + NAD(+) = 2-oxoglutarate + NADH + H(+)</text>
        <dbReference type="Rhea" id="RHEA:49612"/>
        <dbReference type="ChEBI" id="CHEBI:15378"/>
        <dbReference type="ChEBI" id="CHEBI:15801"/>
        <dbReference type="ChEBI" id="CHEBI:16810"/>
        <dbReference type="ChEBI" id="CHEBI:57540"/>
        <dbReference type="ChEBI" id="CHEBI:57945"/>
        <dbReference type="EC" id="1.1.1.399"/>
    </reaction>
</comment>
<organism evidence="13 14">
    <name type="scientific">SAR86 cluster bacterium</name>
    <dbReference type="NCBI Taxonomy" id="2030880"/>
    <lineage>
        <taxon>Bacteria</taxon>
        <taxon>Pseudomonadati</taxon>
        <taxon>Pseudomonadota</taxon>
        <taxon>Gammaproteobacteria</taxon>
        <taxon>SAR86 cluster</taxon>
    </lineage>
</organism>
<evidence type="ECO:0000256" key="1">
    <source>
        <dbReference type="ARBA" id="ARBA00003800"/>
    </source>
</evidence>
<evidence type="ECO:0000256" key="9">
    <source>
        <dbReference type="ARBA" id="ARBA00048126"/>
    </source>
</evidence>
<reference evidence="13" key="1">
    <citation type="submission" date="2020-10" db="EMBL/GenBank/DDBJ databases">
        <title>Microbiome of the Black Sea water column analyzed by genome centric metagenomics.</title>
        <authorList>
            <person name="Cabello-Yeves P.J."/>
            <person name="Callieri C."/>
            <person name="Picazo A."/>
            <person name="Mehrshad M."/>
            <person name="Haro-Moreno J.M."/>
            <person name="Roda-Garcia J."/>
            <person name="Dzembekova N."/>
            <person name="Slabakova V."/>
            <person name="Slabakova N."/>
            <person name="Moncheva S."/>
            <person name="Rodriguez-Valera F."/>
        </authorList>
    </citation>
    <scope>NUCLEOTIDE SEQUENCE</scope>
    <source>
        <strain evidence="13">BS307-5m-G50</strain>
    </source>
</reference>
<feature type="domain" description="ACT" evidence="12">
    <location>
        <begin position="322"/>
        <end position="392"/>
    </location>
</feature>
<comment type="similarity">
    <text evidence="11">Belongs to the D-isomer specific 2-hydroxyacid dehydrogenase family.</text>
</comment>
<comment type="pathway">
    <text evidence="2">Amino-acid biosynthesis; L-serine biosynthesis; L-serine from 3-phospho-D-glycerate: step 1/3.</text>
</comment>
<evidence type="ECO:0000256" key="8">
    <source>
        <dbReference type="ARBA" id="ARBA00030455"/>
    </source>
</evidence>
<dbReference type="InterPro" id="IPR036291">
    <property type="entry name" value="NAD(P)-bd_dom_sf"/>
</dbReference>
<dbReference type="InterPro" id="IPR029752">
    <property type="entry name" value="D-isomer_DH_CS1"/>
</dbReference>
<dbReference type="EC" id="1.1.1.95" evidence="4"/>
<dbReference type="GO" id="GO:0051287">
    <property type="term" value="F:NAD binding"/>
    <property type="evidence" value="ECO:0007669"/>
    <property type="project" value="InterPro"/>
</dbReference>
<comment type="catalytic activity">
    <reaction evidence="10">
        <text>(2R)-3-phosphoglycerate + NAD(+) = 3-phosphooxypyruvate + NADH + H(+)</text>
        <dbReference type="Rhea" id="RHEA:12641"/>
        <dbReference type="ChEBI" id="CHEBI:15378"/>
        <dbReference type="ChEBI" id="CHEBI:18110"/>
        <dbReference type="ChEBI" id="CHEBI:57540"/>
        <dbReference type="ChEBI" id="CHEBI:57945"/>
        <dbReference type="ChEBI" id="CHEBI:58272"/>
        <dbReference type="EC" id="1.1.1.95"/>
    </reaction>
</comment>
<dbReference type="InterPro" id="IPR002912">
    <property type="entry name" value="ACT_dom"/>
</dbReference>
<evidence type="ECO:0000256" key="4">
    <source>
        <dbReference type="ARBA" id="ARBA00013143"/>
    </source>
</evidence>
<protein>
    <recommendedName>
        <fullName evidence="5">D-3-phosphoglycerate dehydrogenase</fullName>
        <ecNumber evidence="3">1.1.1.399</ecNumber>
        <ecNumber evidence="4">1.1.1.95</ecNumber>
    </recommendedName>
    <alternativeName>
        <fullName evidence="8">2-oxoglutarate reductase</fullName>
    </alternativeName>
</protein>
<dbReference type="InterPro" id="IPR045865">
    <property type="entry name" value="ACT-like_dom_sf"/>
</dbReference>
<dbReference type="InterPro" id="IPR006139">
    <property type="entry name" value="D-isomer_2_OHA_DH_cat_dom"/>
</dbReference>
<dbReference type="SUPFAM" id="SSF52283">
    <property type="entry name" value="Formate/glycerate dehydrogenase catalytic domain-like"/>
    <property type="match status" value="1"/>
</dbReference>
<keyword evidence="7" id="KW-0520">NAD</keyword>
<dbReference type="Pfam" id="PF02826">
    <property type="entry name" value="2-Hacid_dh_C"/>
    <property type="match status" value="1"/>
</dbReference>
<evidence type="ECO:0000259" key="12">
    <source>
        <dbReference type="PROSITE" id="PS51671"/>
    </source>
</evidence>
<evidence type="ECO:0000256" key="6">
    <source>
        <dbReference type="ARBA" id="ARBA00023002"/>
    </source>
</evidence>
<comment type="caution">
    <text evidence="13">The sequence shown here is derived from an EMBL/GenBank/DDBJ whole genome shotgun (WGS) entry which is preliminary data.</text>
</comment>
<dbReference type="GO" id="GO:0004617">
    <property type="term" value="F:phosphoglycerate dehydrogenase activity"/>
    <property type="evidence" value="ECO:0007669"/>
    <property type="project" value="UniProtKB-EC"/>
</dbReference>
<dbReference type="PANTHER" id="PTHR42938:SF47">
    <property type="entry name" value="HYDROXYPYRUVATE REDUCTASE"/>
    <property type="match status" value="1"/>
</dbReference>
<dbReference type="PROSITE" id="PS00065">
    <property type="entry name" value="D_2_HYDROXYACID_DH_1"/>
    <property type="match status" value="1"/>
</dbReference>
<dbReference type="SUPFAM" id="SSF51735">
    <property type="entry name" value="NAD(P)-binding Rossmann-fold domains"/>
    <property type="match status" value="1"/>
</dbReference>
<evidence type="ECO:0000256" key="10">
    <source>
        <dbReference type="ARBA" id="ARBA00048731"/>
    </source>
</evidence>
<proteinExistence type="inferred from homology"/>
<dbReference type="EC" id="1.1.1.399" evidence="3"/>
<evidence type="ECO:0000256" key="11">
    <source>
        <dbReference type="RuleBase" id="RU003719"/>
    </source>
</evidence>
<dbReference type="PANTHER" id="PTHR42938">
    <property type="entry name" value="FORMATE DEHYDROGENASE 1"/>
    <property type="match status" value="1"/>
</dbReference>
<evidence type="ECO:0000313" key="13">
    <source>
        <dbReference type="EMBL" id="MBL6818460.1"/>
    </source>
</evidence>
<dbReference type="InterPro" id="IPR006140">
    <property type="entry name" value="D-isomer_DH_NAD-bd"/>
</dbReference>
<evidence type="ECO:0000256" key="2">
    <source>
        <dbReference type="ARBA" id="ARBA00005216"/>
    </source>
</evidence>
<evidence type="ECO:0000313" key="14">
    <source>
        <dbReference type="Proteomes" id="UP000711391"/>
    </source>
</evidence>
<comment type="function">
    <text evidence="1">Catalyzes the reversible oxidation of 3-phospho-D-glycerate to 3-phosphonooxypyruvate, the first step of the phosphorylated L-serine biosynthesis pathway. Also catalyzes the reversible oxidation of 2-hydroxyglutarate to 2-oxoglutarate.</text>
</comment>
<dbReference type="Proteomes" id="UP000711391">
    <property type="component" value="Unassembled WGS sequence"/>
</dbReference>
<dbReference type="Pfam" id="PF00389">
    <property type="entry name" value="2-Hacid_dh"/>
    <property type="match status" value="1"/>
</dbReference>
<evidence type="ECO:0000256" key="7">
    <source>
        <dbReference type="ARBA" id="ARBA00023027"/>
    </source>
</evidence>
<dbReference type="AlphaFoldDB" id="A0A937I5J1"/>
<dbReference type="SUPFAM" id="SSF55021">
    <property type="entry name" value="ACT-like"/>
    <property type="match status" value="1"/>
</dbReference>